<dbReference type="Pfam" id="PF13639">
    <property type="entry name" value="zf-RING_2"/>
    <property type="match status" value="1"/>
</dbReference>
<evidence type="ECO:0000259" key="8">
    <source>
        <dbReference type="PROSITE" id="PS50089"/>
    </source>
</evidence>
<dbReference type="Proteomes" id="UP001642502">
    <property type="component" value="Unassembled WGS sequence"/>
</dbReference>
<dbReference type="SUPFAM" id="SSF57850">
    <property type="entry name" value="RING/U-box"/>
    <property type="match status" value="1"/>
</dbReference>
<evidence type="ECO:0000256" key="1">
    <source>
        <dbReference type="ARBA" id="ARBA00000900"/>
    </source>
</evidence>
<comment type="caution">
    <text evidence="9">The sequence shown here is derived from an EMBL/GenBank/DDBJ whole genome shotgun (WGS) entry which is preliminary data.</text>
</comment>
<comment type="catalytic activity">
    <reaction evidence="1">
        <text>S-ubiquitinyl-[E2 ubiquitin-conjugating enzyme]-L-cysteine + [acceptor protein]-L-lysine = [E2 ubiquitin-conjugating enzyme]-L-cysteine + N(6)-ubiquitinyl-[acceptor protein]-L-lysine.</text>
        <dbReference type="EC" id="2.3.2.27"/>
    </reaction>
</comment>
<evidence type="ECO:0000256" key="3">
    <source>
        <dbReference type="ARBA" id="ARBA00022679"/>
    </source>
</evidence>
<keyword evidence="10" id="KW-1185">Reference proteome</keyword>
<evidence type="ECO:0000313" key="10">
    <source>
        <dbReference type="Proteomes" id="UP001642502"/>
    </source>
</evidence>
<keyword evidence="4" id="KW-0805">Transcription regulation</keyword>
<sequence length="400" mass="44311">MHVEANLAGKVLRATPELGQIPFLSTKSAHTTSASTTATFDRTRDARSPAPSSAASCSSTDRCVICLDAVAEPCVAQPCGHRHYDFLCLLSWLLSRQPSCPLCKATVEAVLYGQDLAKTFSVPNETKDEAAAATGATGATEPVLAPPALSAGAVRRIERPLRQRRSHRAPFSSLPQESPAVALERRRRVYRLGLYARHVGANRHSRCYRELTPRLFAQDPDLVSRARAFLRRELQVFWEGGPRPVTDAIVLETRQGSRRASNVEFLLEYVVAILQTIDLQDSTGQAEKLLDGFFRGRQDHTRHFLHELRSFLRSPYLTLASWDRHVQYGPPGQLFEAEGDETLGESREPAAAESGVESKQRQIIRVAEKRIAETANRLVPWHLAAEKSTVGMIRAESTPD</sequence>
<dbReference type="EMBL" id="CAWUON010000048">
    <property type="protein sequence ID" value="CAK7269492.1"/>
    <property type="molecule type" value="Genomic_DNA"/>
</dbReference>
<dbReference type="EC" id="2.3.2.27" evidence="2"/>
<gene>
    <name evidence="9" type="ORF">SEPCBS119000_003596</name>
</gene>
<evidence type="ECO:0000256" key="6">
    <source>
        <dbReference type="PROSITE-ProRule" id="PRU00175"/>
    </source>
</evidence>
<keyword evidence="3" id="KW-0808">Transferase</keyword>
<evidence type="ECO:0000256" key="5">
    <source>
        <dbReference type="ARBA" id="ARBA00023163"/>
    </source>
</evidence>
<evidence type="ECO:0000313" key="9">
    <source>
        <dbReference type="EMBL" id="CAK7269492.1"/>
    </source>
</evidence>
<feature type="region of interest" description="Disordered" evidence="7">
    <location>
        <begin position="34"/>
        <end position="57"/>
    </location>
</feature>
<organism evidence="9 10">
    <name type="scientific">Sporothrix epigloea</name>
    <dbReference type="NCBI Taxonomy" id="1892477"/>
    <lineage>
        <taxon>Eukaryota</taxon>
        <taxon>Fungi</taxon>
        <taxon>Dikarya</taxon>
        <taxon>Ascomycota</taxon>
        <taxon>Pezizomycotina</taxon>
        <taxon>Sordariomycetes</taxon>
        <taxon>Sordariomycetidae</taxon>
        <taxon>Ophiostomatales</taxon>
        <taxon>Ophiostomataceae</taxon>
        <taxon>Sporothrix</taxon>
    </lineage>
</organism>
<evidence type="ECO:0000256" key="7">
    <source>
        <dbReference type="SAM" id="MobiDB-lite"/>
    </source>
</evidence>
<keyword evidence="6" id="KW-0479">Metal-binding</keyword>
<dbReference type="SMART" id="SM00184">
    <property type="entry name" value="RING"/>
    <property type="match status" value="1"/>
</dbReference>
<feature type="domain" description="RING-type" evidence="8">
    <location>
        <begin position="63"/>
        <end position="104"/>
    </location>
</feature>
<dbReference type="PROSITE" id="PS50089">
    <property type="entry name" value="ZF_RING_2"/>
    <property type="match status" value="1"/>
</dbReference>
<evidence type="ECO:0000256" key="4">
    <source>
        <dbReference type="ARBA" id="ARBA00023015"/>
    </source>
</evidence>
<keyword evidence="6" id="KW-0862">Zinc</keyword>
<proteinExistence type="predicted"/>
<evidence type="ECO:0000256" key="2">
    <source>
        <dbReference type="ARBA" id="ARBA00012483"/>
    </source>
</evidence>
<protein>
    <recommendedName>
        <fullName evidence="2">RING-type E3 ubiquitin transferase</fullName>
        <ecNumber evidence="2">2.3.2.27</ecNumber>
    </recommendedName>
</protein>
<dbReference type="PANTHER" id="PTHR46077">
    <property type="entry name" value="E3 UBIQUITIN-PROTEIN LIGASE TOPORS"/>
    <property type="match status" value="1"/>
</dbReference>
<name>A0ABP0DR64_9PEZI</name>
<dbReference type="PANTHER" id="PTHR46077:SF1">
    <property type="entry name" value="TOP1 BINDING ARGININE_SERINE RICH PROTEIN, E3 UBIQUITIN LIGASE"/>
    <property type="match status" value="1"/>
</dbReference>
<keyword evidence="6" id="KW-0863">Zinc-finger</keyword>
<dbReference type="InterPro" id="IPR001841">
    <property type="entry name" value="Znf_RING"/>
</dbReference>
<reference evidence="9 10" key="1">
    <citation type="submission" date="2024-01" db="EMBL/GenBank/DDBJ databases">
        <authorList>
            <person name="Allen C."/>
            <person name="Tagirdzhanova G."/>
        </authorList>
    </citation>
    <scope>NUCLEOTIDE SEQUENCE [LARGE SCALE GENOMIC DNA]</scope>
    <source>
        <strain evidence="9 10">CBS 119000</strain>
    </source>
</reference>
<feature type="compositionally biased region" description="Low complexity" evidence="7">
    <location>
        <begin position="48"/>
        <end position="57"/>
    </location>
</feature>
<dbReference type="InterPro" id="IPR013083">
    <property type="entry name" value="Znf_RING/FYVE/PHD"/>
</dbReference>
<dbReference type="Gene3D" id="3.30.40.10">
    <property type="entry name" value="Zinc/RING finger domain, C3HC4 (zinc finger)"/>
    <property type="match status" value="1"/>
</dbReference>
<keyword evidence="5" id="KW-0804">Transcription</keyword>
<accession>A0ABP0DR64</accession>